<evidence type="ECO:0000313" key="3">
    <source>
        <dbReference type="Proteomes" id="UP001597260"/>
    </source>
</evidence>
<dbReference type="RefSeq" id="WP_377566651.1">
    <property type="nucleotide sequence ID" value="NZ_JBHTMP010000002.1"/>
</dbReference>
<keyword evidence="1" id="KW-0472">Membrane</keyword>
<reference evidence="3" key="1">
    <citation type="journal article" date="2019" name="Int. J. Syst. Evol. Microbiol.">
        <title>The Global Catalogue of Microorganisms (GCM) 10K type strain sequencing project: providing services to taxonomists for standard genome sequencing and annotation.</title>
        <authorList>
            <consortium name="The Broad Institute Genomics Platform"/>
            <consortium name="The Broad Institute Genome Sequencing Center for Infectious Disease"/>
            <person name="Wu L."/>
            <person name="Ma J."/>
        </authorList>
    </citation>
    <scope>NUCLEOTIDE SEQUENCE [LARGE SCALE GENOMIC DNA]</scope>
    <source>
        <strain evidence="3">JCM 31037</strain>
    </source>
</reference>
<gene>
    <name evidence="2" type="ORF">ACFQ4H_03030</name>
</gene>
<keyword evidence="1" id="KW-1133">Transmembrane helix</keyword>
<organism evidence="2 3">
    <name type="scientific">Micromonospora sonneratiae</name>
    <dbReference type="NCBI Taxonomy" id="1184706"/>
    <lineage>
        <taxon>Bacteria</taxon>
        <taxon>Bacillati</taxon>
        <taxon>Actinomycetota</taxon>
        <taxon>Actinomycetes</taxon>
        <taxon>Micromonosporales</taxon>
        <taxon>Micromonosporaceae</taxon>
        <taxon>Micromonospora</taxon>
    </lineage>
</organism>
<evidence type="ECO:0000256" key="1">
    <source>
        <dbReference type="SAM" id="Phobius"/>
    </source>
</evidence>
<proteinExistence type="predicted"/>
<protein>
    <recommendedName>
        <fullName evidence="4">CcmD family protein</fullName>
    </recommendedName>
</protein>
<sequence>MMLDTLMFGLVSWIFGLAVLYLVIRLAVRHAIKDADGRRAAERPRNSA</sequence>
<accession>A0ABW3Y762</accession>
<dbReference type="Proteomes" id="UP001597260">
    <property type="component" value="Unassembled WGS sequence"/>
</dbReference>
<evidence type="ECO:0008006" key="4">
    <source>
        <dbReference type="Google" id="ProtNLM"/>
    </source>
</evidence>
<keyword evidence="3" id="KW-1185">Reference proteome</keyword>
<keyword evidence="1" id="KW-0812">Transmembrane</keyword>
<dbReference type="EMBL" id="JBHTMP010000002">
    <property type="protein sequence ID" value="MFD1320059.1"/>
    <property type="molecule type" value="Genomic_DNA"/>
</dbReference>
<evidence type="ECO:0000313" key="2">
    <source>
        <dbReference type="EMBL" id="MFD1320059.1"/>
    </source>
</evidence>
<name>A0ABW3Y762_9ACTN</name>
<comment type="caution">
    <text evidence="2">The sequence shown here is derived from an EMBL/GenBank/DDBJ whole genome shotgun (WGS) entry which is preliminary data.</text>
</comment>
<feature type="transmembrane region" description="Helical" evidence="1">
    <location>
        <begin position="6"/>
        <end position="28"/>
    </location>
</feature>